<gene>
    <name evidence="1" type="ORF">Ddye_028634</name>
</gene>
<dbReference type="AlphaFoldDB" id="A0AAD9WKQ0"/>
<proteinExistence type="predicted"/>
<keyword evidence="2" id="KW-1185">Reference proteome</keyword>
<evidence type="ECO:0000313" key="1">
    <source>
        <dbReference type="EMBL" id="KAK2633842.1"/>
    </source>
</evidence>
<reference evidence="1" key="1">
    <citation type="journal article" date="2023" name="Plant J.">
        <title>Genome sequences and population genomics provide insights into the demographic history, inbreeding, and mutation load of two 'living fossil' tree species of Dipteronia.</title>
        <authorList>
            <person name="Feng Y."/>
            <person name="Comes H.P."/>
            <person name="Chen J."/>
            <person name="Zhu S."/>
            <person name="Lu R."/>
            <person name="Zhang X."/>
            <person name="Li P."/>
            <person name="Qiu J."/>
            <person name="Olsen K.M."/>
            <person name="Qiu Y."/>
        </authorList>
    </citation>
    <scope>NUCLEOTIDE SEQUENCE</scope>
    <source>
        <strain evidence="1">KIB01</strain>
    </source>
</reference>
<comment type="caution">
    <text evidence="1">The sequence shown here is derived from an EMBL/GenBank/DDBJ whole genome shotgun (WGS) entry which is preliminary data.</text>
</comment>
<accession>A0AAD9WKQ0</accession>
<organism evidence="1 2">
    <name type="scientific">Dipteronia dyeriana</name>
    <dbReference type="NCBI Taxonomy" id="168575"/>
    <lineage>
        <taxon>Eukaryota</taxon>
        <taxon>Viridiplantae</taxon>
        <taxon>Streptophyta</taxon>
        <taxon>Embryophyta</taxon>
        <taxon>Tracheophyta</taxon>
        <taxon>Spermatophyta</taxon>
        <taxon>Magnoliopsida</taxon>
        <taxon>eudicotyledons</taxon>
        <taxon>Gunneridae</taxon>
        <taxon>Pentapetalae</taxon>
        <taxon>rosids</taxon>
        <taxon>malvids</taxon>
        <taxon>Sapindales</taxon>
        <taxon>Sapindaceae</taxon>
        <taxon>Hippocastanoideae</taxon>
        <taxon>Acereae</taxon>
        <taxon>Dipteronia</taxon>
    </lineage>
</organism>
<name>A0AAD9WKQ0_9ROSI</name>
<dbReference type="Proteomes" id="UP001280121">
    <property type="component" value="Unassembled WGS sequence"/>
</dbReference>
<evidence type="ECO:0000313" key="2">
    <source>
        <dbReference type="Proteomes" id="UP001280121"/>
    </source>
</evidence>
<protein>
    <submittedName>
        <fullName evidence="1">Uncharacterized protein</fullName>
    </submittedName>
</protein>
<dbReference type="EMBL" id="JANJYI010000009">
    <property type="protein sequence ID" value="KAK2633842.1"/>
    <property type="molecule type" value="Genomic_DNA"/>
</dbReference>
<sequence length="108" mass="12392">MKGRNGRKRCCFSKRCGVCTRTTKLRNVEVQENKKHDETVEDTRVASSQKITESETELVDIDGNRVVWNVKEEITRVLATGAALGFDFGGKEDVIRKDLMRRELEDEM</sequence>